<evidence type="ECO:0000313" key="2">
    <source>
        <dbReference type="EMBL" id="PAR19731.1"/>
    </source>
</evidence>
<dbReference type="PANTHER" id="PTHR43312:SF1">
    <property type="entry name" value="NADP-DEPENDENT OXIDOREDUCTASE DOMAIN-CONTAINING PROTEIN"/>
    <property type="match status" value="1"/>
</dbReference>
<dbReference type="Proteomes" id="UP000216173">
    <property type="component" value="Unassembled WGS sequence"/>
</dbReference>
<accession>A0A271VNW4</accession>
<dbReference type="InterPro" id="IPR053135">
    <property type="entry name" value="AKR2_Oxidoreductase"/>
</dbReference>
<sequence length="283" mass="30819">MMKLSLGTAQFGLDYGITNIGGKVGIDLVGQILDATKSSGISMIDTAIAYGESEKALGHFDLSTFFVTSKIPSLKGAKNAIEGMARSSIDRLCIDGLYGLMLHDEKDAIYRNGQYLDELQELKGQGFVRKIGASFYSADIAIEVVKSGLVDMVQIPANQLDCRFENSGFFVAAAQNNVEVHVRSLFLQGLLAVDASQRPLRFQNHPDLLKYDERCTEMNLSPVELALANLVAQPNVHYGVVGCLNPDQLDEIICAYKKIESMGLHASSALSSSDHVLINPSKW</sequence>
<organism evidence="2 3">
    <name type="scientific">Vibrio metoecus</name>
    <dbReference type="NCBI Taxonomy" id="1481663"/>
    <lineage>
        <taxon>Bacteria</taxon>
        <taxon>Pseudomonadati</taxon>
        <taxon>Pseudomonadota</taxon>
        <taxon>Gammaproteobacteria</taxon>
        <taxon>Vibrionales</taxon>
        <taxon>Vibrionaceae</taxon>
        <taxon>Vibrio</taxon>
    </lineage>
</organism>
<dbReference type="Pfam" id="PF00248">
    <property type="entry name" value="Aldo_ket_red"/>
    <property type="match status" value="1"/>
</dbReference>
<dbReference type="EMBL" id="NMSH01000030">
    <property type="protein sequence ID" value="PAR19731.1"/>
    <property type="molecule type" value="Genomic_DNA"/>
</dbReference>
<dbReference type="InterPro" id="IPR036812">
    <property type="entry name" value="NAD(P)_OxRdtase_dom_sf"/>
</dbReference>
<dbReference type="SUPFAM" id="SSF51430">
    <property type="entry name" value="NAD(P)-linked oxidoreductase"/>
    <property type="match status" value="1"/>
</dbReference>
<dbReference type="CDD" id="cd19097">
    <property type="entry name" value="AKR_unchar"/>
    <property type="match status" value="1"/>
</dbReference>
<dbReference type="InterPro" id="IPR023210">
    <property type="entry name" value="NADP_OxRdtase_dom"/>
</dbReference>
<proteinExistence type="predicted"/>
<dbReference type="Gene3D" id="3.20.20.100">
    <property type="entry name" value="NADP-dependent oxidoreductase domain"/>
    <property type="match status" value="1"/>
</dbReference>
<name>A0A271VNW4_VIBMT</name>
<comment type="caution">
    <text evidence="2">The sequence shown here is derived from an EMBL/GenBank/DDBJ whole genome shotgun (WGS) entry which is preliminary data.</text>
</comment>
<reference evidence="3" key="1">
    <citation type="submission" date="2017-07" db="EMBL/GenBank/DDBJ databases">
        <authorList>
            <person name="Boucher Y."/>
            <person name="Orata F.D."/>
        </authorList>
    </citation>
    <scope>NUCLEOTIDE SEQUENCE [LARGE SCALE GENOMIC DNA]</scope>
    <source>
        <strain evidence="3">OYP9E10</strain>
    </source>
</reference>
<dbReference type="PANTHER" id="PTHR43312">
    <property type="entry name" value="D-THREO-ALDOSE 1-DEHYDROGENASE"/>
    <property type="match status" value="1"/>
</dbReference>
<evidence type="ECO:0000313" key="3">
    <source>
        <dbReference type="Proteomes" id="UP000216173"/>
    </source>
</evidence>
<dbReference type="AlphaFoldDB" id="A0A271VNW4"/>
<evidence type="ECO:0000259" key="1">
    <source>
        <dbReference type="Pfam" id="PF00248"/>
    </source>
</evidence>
<protein>
    <recommendedName>
        <fullName evidence="1">NADP-dependent oxidoreductase domain-containing protein</fullName>
    </recommendedName>
</protein>
<gene>
    <name evidence="2" type="ORF">CGU03_15405</name>
</gene>
<feature type="domain" description="NADP-dependent oxidoreductase" evidence="1">
    <location>
        <begin position="3"/>
        <end position="257"/>
    </location>
</feature>
<dbReference type="RefSeq" id="WP_081022347.1">
    <property type="nucleotide sequence ID" value="NZ_LBGR01000011.1"/>
</dbReference>